<proteinExistence type="predicted"/>
<dbReference type="Gene3D" id="3.30.420.10">
    <property type="entry name" value="Ribonuclease H-like superfamily/Ribonuclease H"/>
    <property type="match status" value="1"/>
</dbReference>
<dbReference type="RefSeq" id="WP_352985832.1">
    <property type="nucleotide sequence ID" value="NZ_JBEQNA010000013.1"/>
</dbReference>
<organism evidence="3 4">
    <name type="scientific">Nocardiopsis tropica</name>
    <dbReference type="NCBI Taxonomy" id="109330"/>
    <lineage>
        <taxon>Bacteria</taxon>
        <taxon>Bacillati</taxon>
        <taxon>Actinomycetota</taxon>
        <taxon>Actinomycetes</taxon>
        <taxon>Streptosporangiales</taxon>
        <taxon>Nocardiopsidaceae</taxon>
        <taxon>Nocardiopsis</taxon>
    </lineage>
</organism>
<dbReference type="InterPro" id="IPR048020">
    <property type="entry name" value="Transpos_IS3"/>
</dbReference>
<accession>A0ABV2A1T1</accession>
<dbReference type="Pfam" id="PF01527">
    <property type="entry name" value="HTH_Tnp_1"/>
    <property type="match status" value="1"/>
</dbReference>
<dbReference type="InterPro" id="IPR012337">
    <property type="entry name" value="RNaseH-like_sf"/>
</dbReference>
<dbReference type="InterPro" id="IPR050900">
    <property type="entry name" value="Transposase_IS3/IS150/IS904"/>
</dbReference>
<dbReference type="InterPro" id="IPR009057">
    <property type="entry name" value="Homeodomain-like_sf"/>
</dbReference>
<dbReference type="InterPro" id="IPR036397">
    <property type="entry name" value="RNaseH_sf"/>
</dbReference>
<sequence>MSRASKYSPEFREEAVRIAIESQRPIAHIAKELGVNSESLHTWVKRHKKNHPPEEPGLDLSERARLRELERINREQTKEIEFLKKHSRVLREGSPVSGRYEFIETMRFDDTAEYAFTIDFMCSSLNVSRSGYYEWRTRPESATHQRREHLKLLIEKAFDDSDGTYGHRRVHAQLQRWDVQAGPDLVRLLMRQLGLEPCQPRPARVCLTEADGSGLIPDLVQRDFTAARPGVKLVGDITYVPTWQGWLYLATVIDCCTREVIGYAMGDHYRTPLIIQALKNAKRNGKVSKGAIFHSDRGSNYTSSEFGTFLAENGFRRSVGRTGICYDNALAESFFGTLKNERINRVVYPTRERARRDITRYIEHWYNHRRLHSALGYNTPAEIYAAYQEMRLAA</sequence>
<dbReference type="EMBL" id="JBEQNB010000014">
    <property type="protein sequence ID" value="MES0836946.1"/>
    <property type="molecule type" value="Genomic_DNA"/>
</dbReference>
<dbReference type="PROSITE" id="PS50994">
    <property type="entry name" value="INTEGRASE"/>
    <property type="match status" value="1"/>
</dbReference>
<comment type="function">
    <text evidence="1">Involved in the transposition of the insertion sequence.</text>
</comment>
<gene>
    <name evidence="3" type="ORF">ABUK86_24430</name>
</gene>
<dbReference type="Gene3D" id="1.10.10.10">
    <property type="entry name" value="Winged helix-like DNA-binding domain superfamily/Winged helix DNA-binding domain"/>
    <property type="match status" value="1"/>
</dbReference>
<reference evidence="3 4" key="1">
    <citation type="submission" date="2024-06" db="EMBL/GenBank/DDBJ databases">
        <authorList>
            <person name="Bataeva Y.V."/>
            <person name="Grigorian L.N."/>
            <person name="Solomentsev V.I."/>
        </authorList>
    </citation>
    <scope>NUCLEOTIDE SEQUENCE [LARGE SCALE GENOMIC DNA]</scope>
    <source>
        <strain evidence="4">SCPM-O-B-12605 (RCAM04882)</strain>
    </source>
</reference>
<dbReference type="NCBIfam" id="NF033516">
    <property type="entry name" value="transpos_IS3"/>
    <property type="match status" value="1"/>
</dbReference>
<evidence type="ECO:0000313" key="4">
    <source>
        <dbReference type="Proteomes" id="UP001432401"/>
    </source>
</evidence>
<dbReference type="PANTHER" id="PTHR46889:SF4">
    <property type="entry name" value="TRANSPOSASE INSO FOR INSERTION SEQUENCE ELEMENT IS911B-RELATED"/>
    <property type="match status" value="1"/>
</dbReference>
<dbReference type="Pfam" id="PF13276">
    <property type="entry name" value="HTH_21"/>
    <property type="match status" value="1"/>
</dbReference>
<dbReference type="SUPFAM" id="SSF53098">
    <property type="entry name" value="Ribonuclease H-like"/>
    <property type="match status" value="1"/>
</dbReference>
<comment type="caution">
    <text evidence="3">The sequence shown here is derived from an EMBL/GenBank/DDBJ whole genome shotgun (WGS) entry which is preliminary data.</text>
</comment>
<dbReference type="InterPro" id="IPR002514">
    <property type="entry name" value="Transposase_8"/>
</dbReference>
<dbReference type="Pfam" id="PF00665">
    <property type="entry name" value="rve"/>
    <property type="match status" value="1"/>
</dbReference>
<dbReference type="InterPro" id="IPR001584">
    <property type="entry name" value="Integrase_cat-core"/>
</dbReference>
<dbReference type="SUPFAM" id="SSF46689">
    <property type="entry name" value="Homeodomain-like"/>
    <property type="match status" value="1"/>
</dbReference>
<feature type="domain" description="Integrase catalytic" evidence="2">
    <location>
        <begin position="225"/>
        <end position="388"/>
    </location>
</feature>
<protein>
    <submittedName>
        <fullName evidence="3">IS3 family transposase</fullName>
    </submittedName>
</protein>
<evidence type="ECO:0000313" key="3">
    <source>
        <dbReference type="EMBL" id="MES0836946.1"/>
    </source>
</evidence>
<keyword evidence="4" id="KW-1185">Reference proteome</keyword>
<name>A0ABV2A1T1_9ACTN</name>
<dbReference type="Proteomes" id="UP001432401">
    <property type="component" value="Unassembled WGS sequence"/>
</dbReference>
<dbReference type="PANTHER" id="PTHR46889">
    <property type="entry name" value="TRANSPOSASE INSF FOR INSERTION SEQUENCE IS3B-RELATED"/>
    <property type="match status" value="1"/>
</dbReference>
<dbReference type="Pfam" id="PF13333">
    <property type="entry name" value="rve_2"/>
    <property type="match status" value="1"/>
</dbReference>
<evidence type="ECO:0000256" key="1">
    <source>
        <dbReference type="ARBA" id="ARBA00002286"/>
    </source>
</evidence>
<evidence type="ECO:0000259" key="2">
    <source>
        <dbReference type="PROSITE" id="PS50994"/>
    </source>
</evidence>
<dbReference type="InterPro" id="IPR036388">
    <property type="entry name" value="WH-like_DNA-bd_sf"/>
</dbReference>
<dbReference type="InterPro" id="IPR025948">
    <property type="entry name" value="HTH-like_dom"/>
</dbReference>